<evidence type="ECO:0000256" key="2">
    <source>
        <dbReference type="SAM" id="SignalP"/>
    </source>
</evidence>
<dbReference type="InterPro" id="IPR029058">
    <property type="entry name" value="AB_hydrolase_fold"/>
</dbReference>
<dbReference type="Proteomes" id="UP001055658">
    <property type="component" value="Chromosome"/>
</dbReference>
<organism evidence="4 5">
    <name type="scientific">Microbulbifer variabilis</name>
    <dbReference type="NCBI Taxonomy" id="266805"/>
    <lineage>
        <taxon>Bacteria</taxon>
        <taxon>Pseudomonadati</taxon>
        <taxon>Pseudomonadota</taxon>
        <taxon>Gammaproteobacteria</taxon>
        <taxon>Cellvibrionales</taxon>
        <taxon>Microbulbiferaceae</taxon>
        <taxon>Microbulbifer</taxon>
    </lineage>
</organism>
<feature type="chain" id="PRO_5045228511" description="Proline iminopeptidase" evidence="2">
    <location>
        <begin position="28"/>
        <end position="490"/>
    </location>
</feature>
<dbReference type="PANTHER" id="PTHR43722:SF1">
    <property type="entry name" value="PROLINE IMINOPEPTIDASE"/>
    <property type="match status" value="1"/>
</dbReference>
<dbReference type="RefSeq" id="WP_252082486.1">
    <property type="nucleotide sequence ID" value="NZ_CP092418.1"/>
</dbReference>
<accession>A0ABY4V7Q6</accession>
<keyword evidence="2" id="KW-0732">Signal</keyword>
<sequence length="490" mass="54465">MSFTFNLHFLKVFLLLSFLVGTTTTHAKSPANEEAFTFTTWNKQTADGYKGFFEAIENRNNPESRSLKLHYVRFPATGKKPGPPIIYLAGGPGGSGIMAVNYRFDMFMALREYGDVIALDQRGTGRSNDLPHCESRQVVPALKKTTDSQYIEYHREALRECLAFWHQKGVDLAGYNTLENARDLEALQQHLGVEKIVLWGTSYGSHLALAAIREIEGSIDRVILSSAEGLDQTVKLPARTGSYLDRLQLALDQQPTAKAAYPDIKVLIDRVHTKLERAPVKIQIPQREGHTLDYLLQRRDMQQIASAFIADPKSVAHLLGFYRALDLGHVPAFDRVPRRYFPDGFLSPGSPISLSAMTTAIDIASGISTQRKSEVKEQAKTALLSDYLNFSYHYDGLAEQLDLGDAFRSNPHSNIPILLFSGTLDGRTYIESQHEAMAGLSNATLVTVENAGHNLFMASPAIQDTINSFMEGRPIEKTTLTVDLPDFSPQ</sequence>
<proteinExistence type="predicted"/>
<dbReference type="InterPro" id="IPR005944">
    <property type="entry name" value="Pro_iminopeptidase"/>
</dbReference>
<reference evidence="4" key="1">
    <citation type="submission" date="2022-02" db="EMBL/GenBank/DDBJ databases">
        <title>Coral-associated bacteria.</title>
        <authorList>
            <person name="Tang K."/>
            <person name="Wang X."/>
        </authorList>
    </citation>
    <scope>NUCLEOTIDE SEQUENCE</scope>
    <source>
        <strain evidence="4">SCSIO 43006</strain>
    </source>
</reference>
<dbReference type="Pfam" id="PF00561">
    <property type="entry name" value="Abhydrolase_1"/>
    <property type="match status" value="1"/>
</dbReference>
<evidence type="ECO:0000313" key="4">
    <source>
        <dbReference type="EMBL" id="USD20268.1"/>
    </source>
</evidence>
<keyword evidence="5" id="KW-1185">Reference proteome</keyword>
<dbReference type="InterPro" id="IPR000073">
    <property type="entry name" value="AB_hydrolase_1"/>
</dbReference>
<dbReference type="EMBL" id="CP092418">
    <property type="protein sequence ID" value="USD20268.1"/>
    <property type="molecule type" value="Genomic_DNA"/>
</dbReference>
<dbReference type="Gene3D" id="3.40.50.1820">
    <property type="entry name" value="alpha/beta hydrolase"/>
    <property type="match status" value="1"/>
</dbReference>
<dbReference type="PANTHER" id="PTHR43722">
    <property type="entry name" value="PROLINE IMINOPEPTIDASE"/>
    <property type="match status" value="1"/>
</dbReference>
<name>A0ABY4V7Q6_9GAMM</name>
<gene>
    <name evidence="4" type="ORF">MJO52_14430</name>
</gene>
<evidence type="ECO:0000259" key="3">
    <source>
        <dbReference type="Pfam" id="PF00561"/>
    </source>
</evidence>
<feature type="signal peptide" evidence="2">
    <location>
        <begin position="1"/>
        <end position="27"/>
    </location>
</feature>
<feature type="domain" description="AB hydrolase-1" evidence="3">
    <location>
        <begin position="83"/>
        <end position="457"/>
    </location>
</feature>
<keyword evidence="4" id="KW-0378">Hydrolase</keyword>
<dbReference type="SUPFAM" id="SSF53474">
    <property type="entry name" value="alpha/beta-Hydrolases"/>
    <property type="match status" value="1"/>
</dbReference>
<protein>
    <recommendedName>
        <fullName evidence="1">Proline iminopeptidase</fullName>
    </recommendedName>
</protein>
<evidence type="ECO:0000256" key="1">
    <source>
        <dbReference type="ARBA" id="ARBA00021843"/>
    </source>
</evidence>
<dbReference type="GO" id="GO:0016787">
    <property type="term" value="F:hydrolase activity"/>
    <property type="evidence" value="ECO:0007669"/>
    <property type="project" value="UniProtKB-KW"/>
</dbReference>
<evidence type="ECO:0000313" key="5">
    <source>
        <dbReference type="Proteomes" id="UP001055658"/>
    </source>
</evidence>